<evidence type="ECO:0000313" key="8">
    <source>
        <dbReference type="Proteomes" id="UP000559027"/>
    </source>
</evidence>
<accession>A0A8H5CT12</accession>
<sequence>MQIHFTVFCPIYKRTLHPRGRGKLKDIIRQEANEEYLTTCGEIKSIKACGILAHRKCIPRLHLSWRRACVARSAVVLGGCVKSEIWNEVAYAYGRNAGIAFQLVEDVLDYKSALATLGKPGNADLRLGQATAPALGRRKGQHSPSFYFPIHSLHPSTAPVSTLFPHHLTRALLQARNLVHQSSAISRTKQPAEAYAYKAKNMLQDLPHSEARDVLDVVAERVVGRKN</sequence>
<dbReference type="InterPro" id="IPR000092">
    <property type="entry name" value="Polyprenyl_synt"/>
</dbReference>
<dbReference type="GO" id="GO:0004659">
    <property type="term" value="F:prenyltransferase activity"/>
    <property type="evidence" value="ECO:0007669"/>
    <property type="project" value="InterPro"/>
</dbReference>
<evidence type="ECO:0000256" key="6">
    <source>
        <dbReference type="ARBA" id="ARBA00023229"/>
    </source>
</evidence>
<keyword evidence="5" id="KW-0460">Magnesium</keyword>
<dbReference type="GO" id="GO:0046872">
    <property type="term" value="F:metal ion binding"/>
    <property type="evidence" value="ECO:0007669"/>
    <property type="project" value="UniProtKB-KW"/>
</dbReference>
<dbReference type="Pfam" id="PF00348">
    <property type="entry name" value="polyprenyl_synt"/>
    <property type="match status" value="1"/>
</dbReference>
<dbReference type="EMBL" id="JAACJO010000031">
    <property type="protein sequence ID" value="KAF5346531.1"/>
    <property type="molecule type" value="Genomic_DNA"/>
</dbReference>
<evidence type="ECO:0000256" key="3">
    <source>
        <dbReference type="ARBA" id="ARBA00022679"/>
    </source>
</evidence>
<proteinExistence type="inferred from homology"/>
<comment type="caution">
    <text evidence="7">The sequence shown here is derived from an EMBL/GenBank/DDBJ whole genome shotgun (WGS) entry which is preliminary data.</text>
</comment>
<keyword evidence="8" id="KW-1185">Reference proteome</keyword>
<name>A0A8H5CT12_9AGAR</name>
<protein>
    <submittedName>
        <fullName evidence="7">Uncharacterized protein</fullName>
    </submittedName>
</protein>
<reference evidence="7 8" key="1">
    <citation type="journal article" date="2020" name="ISME J.">
        <title>Uncovering the hidden diversity of litter-decomposition mechanisms in mushroom-forming fungi.</title>
        <authorList>
            <person name="Floudas D."/>
            <person name="Bentzer J."/>
            <person name="Ahren D."/>
            <person name="Johansson T."/>
            <person name="Persson P."/>
            <person name="Tunlid A."/>
        </authorList>
    </citation>
    <scope>NUCLEOTIDE SEQUENCE [LARGE SCALE GENOMIC DNA]</scope>
    <source>
        <strain evidence="7 8">CBS 146.42</strain>
    </source>
</reference>
<evidence type="ECO:0000256" key="5">
    <source>
        <dbReference type="ARBA" id="ARBA00022842"/>
    </source>
</evidence>
<dbReference type="OrthoDB" id="9927103at2759"/>
<gene>
    <name evidence="7" type="ORF">D9756_010010</name>
</gene>
<organism evidence="7 8">
    <name type="scientific">Leucocoprinus leucothites</name>
    <dbReference type="NCBI Taxonomy" id="201217"/>
    <lineage>
        <taxon>Eukaryota</taxon>
        <taxon>Fungi</taxon>
        <taxon>Dikarya</taxon>
        <taxon>Basidiomycota</taxon>
        <taxon>Agaricomycotina</taxon>
        <taxon>Agaricomycetes</taxon>
        <taxon>Agaricomycetidae</taxon>
        <taxon>Agaricales</taxon>
        <taxon>Agaricineae</taxon>
        <taxon>Agaricaceae</taxon>
        <taxon>Leucocoprinus</taxon>
    </lineage>
</organism>
<evidence type="ECO:0000256" key="4">
    <source>
        <dbReference type="ARBA" id="ARBA00022723"/>
    </source>
</evidence>
<dbReference type="GO" id="GO:0006744">
    <property type="term" value="P:ubiquinone biosynthetic process"/>
    <property type="evidence" value="ECO:0007669"/>
    <property type="project" value="TreeGrafter"/>
</dbReference>
<evidence type="ECO:0000313" key="7">
    <source>
        <dbReference type="EMBL" id="KAF5346531.1"/>
    </source>
</evidence>
<evidence type="ECO:0000256" key="2">
    <source>
        <dbReference type="ARBA" id="ARBA00006706"/>
    </source>
</evidence>
<comment type="similarity">
    <text evidence="2">Belongs to the FPP/GGPP synthase family.</text>
</comment>
<keyword evidence="3" id="KW-0808">Transferase</keyword>
<dbReference type="InterPro" id="IPR008949">
    <property type="entry name" value="Isoprenoid_synthase_dom_sf"/>
</dbReference>
<dbReference type="PANTHER" id="PTHR12001:SF69">
    <property type="entry name" value="ALL TRANS-POLYPRENYL-DIPHOSPHATE SYNTHASE PDSS1"/>
    <property type="match status" value="1"/>
</dbReference>
<evidence type="ECO:0000256" key="1">
    <source>
        <dbReference type="ARBA" id="ARBA00001946"/>
    </source>
</evidence>
<comment type="cofactor">
    <cofactor evidence="1">
        <name>Mg(2+)</name>
        <dbReference type="ChEBI" id="CHEBI:18420"/>
    </cofactor>
</comment>
<dbReference type="Proteomes" id="UP000559027">
    <property type="component" value="Unassembled WGS sequence"/>
</dbReference>
<dbReference type="GO" id="GO:0008299">
    <property type="term" value="P:isoprenoid biosynthetic process"/>
    <property type="evidence" value="ECO:0007669"/>
    <property type="project" value="UniProtKB-KW"/>
</dbReference>
<keyword evidence="6" id="KW-0414">Isoprene biosynthesis</keyword>
<dbReference type="Gene3D" id="1.10.600.10">
    <property type="entry name" value="Farnesyl Diphosphate Synthase"/>
    <property type="match status" value="1"/>
</dbReference>
<dbReference type="AlphaFoldDB" id="A0A8H5CT12"/>
<dbReference type="SUPFAM" id="SSF48576">
    <property type="entry name" value="Terpenoid synthases"/>
    <property type="match status" value="1"/>
</dbReference>
<dbReference type="GO" id="GO:1990234">
    <property type="term" value="C:transferase complex"/>
    <property type="evidence" value="ECO:0007669"/>
    <property type="project" value="TreeGrafter"/>
</dbReference>
<dbReference type="PANTHER" id="PTHR12001">
    <property type="entry name" value="GERANYLGERANYL PYROPHOSPHATE SYNTHASE"/>
    <property type="match status" value="1"/>
</dbReference>
<keyword evidence="4" id="KW-0479">Metal-binding</keyword>